<name>A0A0K2TG50_LEPSM</name>
<dbReference type="AlphaFoldDB" id="A0A0K2TG50"/>
<accession>A0A0K2TG50</accession>
<protein>
    <submittedName>
        <fullName evidence="1">Uncharacterized protein</fullName>
    </submittedName>
</protein>
<reference evidence="1" key="1">
    <citation type="submission" date="2014-05" db="EMBL/GenBank/DDBJ databases">
        <authorList>
            <person name="Chronopoulou M."/>
        </authorList>
    </citation>
    <scope>NUCLEOTIDE SEQUENCE</scope>
    <source>
        <tissue evidence="1">Whole organism</tissue>
    </source>
</reference>
<proteinExistence type="predicted"/>
<sequence length="19" mass="2130">MFSIFELIITSHSISPPIP</sequence>
<dbReference type="EMBL" id="HACA01007647">
    <property type="protein sequence ID" value="CDW25008.1"/>
    <property type="molecule type" value="Transcribed_RNA"/>
</dbReference>
<organism evidence="1">
    <name type="scientific">Lepeophtheirus salmonis</name>
    <name type="common">Salmon louse</name>
    <name type="synonym">Caligus salmonis</name>
    <dbReference type="NCBI Taxonomy" id="72036"/>
    <lineage>
        <taxon>Eukaryota</taxon>
        <taxon>Metazoa</taxon>
        <taxon>Ecdysozoa</taxon>
        <taxon>Arthropoda</taxon>
        <taxon>Crustacea</taxon>
        <taxon>Multicrustacea</taxon>
        <taxon>Hexanauplia</taxon>
        <taxon>Copepoda</taxon>
        <taxon>Siphonostomatoida</taxon>
        <taxon>Caligidae</taxon>
        <taxon>Lepeophtheirus</taxon>
    </lineage>
</organism>
<evidence type="ECO:0000313" key="1">
    <source>
        <dbReference type="EMBL" id="CDW25008.1"/>
    </source>
</evidence>